<name>A0A4Z2I458_9TELE</name>
<dbReference type="Proteomes" id="UP000314294">
    <property type="component" value="Unassembled WGS sequence"/>
</dbReference>
<accession>A0A4Z2I458</accession>
<keyword evidence="2" id="KW-1185">Reference proteome</keyword>
<organism evidence="1 2">
    <name type="scientific">Liparis tanakae</name>
    <name type="common">Tanaka's snailfish</name>
    <dbReference type="NCBI Taxonomy" id="230148"/>
    <lineage>
        <taxon>Eukaryota</taxon>
        <taxon>Metazoa</taxon>
        <taxon>Chordata</taxon>
        <taxon>Craniata</taxon>
        <taxon>Vertebrata</taxon>
        <taxon>Euteleostomi</taxon>
        <taxon>Actinopterygii</taxon>
        <taxon>Neopterygii</taxon>
        <taxon>Teleostei</taxon>
        <taxon>Neoteleostei</taxon>
        <taxon>Acanthomorphata</taxon>
        <taxon>Eupercaria</taxon>
        <taxon>Perciformes</taxon>
        <taxon>Cottioidei</taxon>
        <taxon>Cottales</taxon>
        <taxon>Liparidae</taxon>
        <taxon>Liparis</taxon>
    </lineage>
</organism>
<sequence length="149" mass="16734">MKRKIKERKKERKRICWKVLRHFRLRSSIWLISEVSSAASPSTLPPGATVSVAGCCGTSVSPWSSNAEGSSTEREAVRDSAVCEERDALSFLWSTALKCRNLPHLCSDPNYQLLHSREGSHLHTPPDFCPCGKQFPYAMQIPQKHRAVV</sequence>
<dbReference type="AlphaFoldDB" id="A0A4Z2I458"/>
<gene>
    <name evidence="1" type="ORF">EYF80_017671</name>
</gene>
<reference evidence="1 2" key="1">
    <citation type="submission" date="2019-03" db="EMBL/GenBank/DDBJ databases">
        <title>First draft genome of Liparis tanakae, snailfish: a comprehensive survey of snailfish specific genes.</title>
        <authorList>
            <person name="Kim W."/>
            <person name="Song I."/>
            <person name="Jeong J.-H."/>
            <person name="Kim D."/>
            <person name="Kim S."/>
            <person name="Ryu S."/>
            <person name="Song J.Y."/>
            <person name="Lee S.K."/>
        </authorList>
    </citation>
    <scope>NUCLEOTIDE SEQUENCE [LARGE SCALE GENOMIC DNA]</scope>
    <source>
        <tissue evidence="1">Muscle</tissue>
    </source>
</reference>
<comment type="caution">
    <text evidence="1">The sequence shown here is derived from an EMBL/GenBank/DDBJ whole genome shotgun (WGS) entry which is preliminary data.</text>
</comment>
<proteinExistence type="predicted"/>
<dbReference type="EMBL" id="SRLO01000142">
    <property type="protein sequence ID" value="TNN72094.1"/>
    <property type="molecule type" value="Genomic_DNA"/>
</dbReference>
<evidence type="ECO:0000313" key="1">
    <source>
        <dbReference type="EMBL" id="TNN72094.1"/>
    </source>
</evidence>
<evidence type="ECO:0000313" key="2">
    <source>
        <dbReference type="Proteomes" id="UP000314294"/>
    </source>
</evidence>
<protein>
    <submittedName>
        <fullName evidence="1">Uncharacterized protein</fullName>
    </submittedName>
</protein>